<sequence length="63" mass="7304">MPLVSHEASFWYTSFQRTSFMSDLCPRRLKFARHGLKLVLWSVLVCVHPTMKLPLPVANQPSF</sequence>
<evidence type="ECO:0000313" key="1">
    <source>
        <dbReference type="EMBL" id="RNA15951.1"/>
    </source>
</evidence>
<dbReference type="AlphaFoldDB" id="A0A3M7QXW8"/>
<organism evidence="1 2">
    <name type="scientific">Brachionus plicatilis</name>
    <name type="common">Marine rotifer</name>
    <name type="synonym">Brachionus muelleri</name>
    <dbReference type="NCBI Taxonomy" id="10195"/>
    <lineage>
        <taxon>Eukaryota</taxon>
        <taxon>Metazoa</taxon>
        <taxon>Spiralia</taxon>
        <taxon>Gnathifera</taxon>
        <taxon>Rotifera</taxon>
        <taxon>Eurotatoria</taxon>
        <taxon>Monogononta</taxon>
        <taxon>Pseudotrocha</taxon>
        <taxon>Ploima</taxon>
        <taxon>Brachionidae</taxon>
        <taxon>Brachionus</taxon>
    </lineage>
</organism>
<name>A0A3M7QXW8_BRAPC</name>
<dbReference type="Proteomes" id="UP000276133">
    <property type="component" value="Unassembled WGS sequence"/>
</dbReference>
<keyword evidence="2" id="KW-1185">Reference proteome</keyword>
<proteinExistence type="predicted"/>
<protein>
    <submittedName>
        <fullName evidence="1">Uncharacterized protein</fullName>
    </submittedName>
</protein>
<gene>
    <name evidence="1" type="ORF">BpHYR1_029669</name>
</gene>
<dbReference type="EMBL" id="REGN01004839">
    <property type="protein sequence ID" value="RNA15951.1"/>
    <property type="molecule type" value="Genomic_DNA"/>
</dbReference>
<comment type="caution">
    <text evidence="1">The sequence shown here is derived from an EMBL/GenBank/DDBJ whole genome shotgun (WGS) entry which is preliminary data.</text>
</comment>
<accession>A0A3M7QXW8</accession>
<reference evidence="1 2" key="1">
    <citation type="journal article" date="2018" name="Sci. Rep.">
        <title>Genomic signatures of local adaptation to the degree of environmental predictability in rotifers.</title>
        <authorList>
            <person name="Franch-Gras L."/>
            <person name="Hahn C."/>
            <person name="Garcia-Roger E.M."/>
            <person name="Carmona M.J."/>
            <person name="Serra M."/>
            <person name="Gomez A."/>
        </authorList>
    </citation>
    <scope>NUCLEOTIDE SEQUENCE [LARGE SCALE GENOMIC DNA]</scope>
    <source>
        <strain evidence="1">HYR1</strain>
    </source>
</reference>
<evidence type="ECO:0000313" key="2">
    <source>
        <dbReference type="Proteomes" id="UP000276133"/>
    </source>
</evidence>